<protein>
    <submittedName>
        <fullName evidence="2">Uncharacterized protein</fullName>
    </submittedName>
</protein>
<evidence type="ECO:0000313" key="3">
    <source>
        <dbReference type="Proteomes" id="UP000078389"/>
    </source>
</evidence>
<reference evidence="2 3" key="1">
    <citation type="submission" date="2016-03" db="EMBL/GenBank/DDBJ databases">
        <title>Genome sequencing of Devosia sp. S37.</title>
        <authorList>
            <person name="Mohd Nor M."/>
        </authorList>
    </citation>
    <scope>NUCLEOTIDE SEQUENCE [LARGE SCALE GENOMIC DNA]</scope>
    <source>
        <strain evidence="2 3">S37</strain>
    </source>
</reference>
<dbReference type="EMBL" id="LVVY01000149">
    <property type="protein sequence ID" value="OAM73055.1"/>
    <property type="molecule type" value="Genomic_DNA"/>
</dbReference>
<dbReference type="RefSeq" id="WP_067460732.1">
    <property type="nucleotide sequence ID" value="NZ_LVVY01000149.1"/>
</dbReference>
<keyword evidence="3" id="KW-1185">Reference proteome</keyword>
<gene>
    <name evidence="2" type="ORF">A3840_18730</name>
</gene>
<keyword evidence="1" id="KW-1133">Transmembrane helix</keyword>
<accession>A0A178HLU1</accession>
<organism evidence="2 3">
    <name type="scientific">Devosia elaeis</name>
    <dbReference type="NCBI Taxonomy" id="1770058"/>
    <lineage>
        <taxon>Bacteria</taxon>
        <taxon>Pseudomonadati</taxon>
        <taxon>Pseudomonadota</taxon>
        <taxon>Alphaproteobacteria</taxon>
        <taxon>Hyphomicrobiales</taxon>
        <taxon>Devosiaceae</taxon>
        <taxon>Devosia</taxon>
    </lineage>
</organism>
<dbReference type="STRING" id="1770058.A3840_18730"/>
<dbReference type="Proteomes" id="UP000078389">
    <property type="component" value="Unassembled WGS sequence"/>
</dbReference>
<comment type="caution">
    <text evidence="2">The sequence shown here is derived from an EMBL/GenBank/DDBJ whole genome shotgun (WGS) entry which is preliminary data.</text>
</comment>
<name>A0A178HLU1_9HYPH</name>
<keyword evidence="1" id="KW-0472">Membrane</keyword>
<feature type="transmembrane region" description="Helical" evidence="1">
    <location>
        <begin position="14"/>
        <end position="34"/>
    </location>
</feature>
<proteinExistence type="predicted"/>
<sequence length="71" mass="8124">MWERIKTFFADSEVIFWARLQLVLGGLAAAITYFDPGLLAPILPVEWLPWVVFANGIATEYLRRRRATDLG</sequence>
<dbReference type="AlphaFoldDB" id="A0A178HLU1"/>
<dbReference type="OrthoDB" id="8243998at2"/>
<evidence type="ECO:0000256" key="1">
    <source>
        <dbReference type="SAM" id="Phobius"/>
    </source>
</evidence>
<evidence type="ECO:0000313" key="2">
    <source>
        <dbReference type="EMBL" id="OAM73055.1"/>
    </source>
</evidence>
<keyword evidence="1" id="KW-0812">Transmembrane</keyword>
<feature type="transmembrane region" description="Helical" evidence="1">
    <location>
        <begin position="40"/>
        <end position="58"/>
    </location>
</feature>